<reference evidence="3" key="1">
    <citation type="submission" date="2019-11" db="EMBL/GenBank/DDBJ databases">
        <title>Isolation and characterization of two novel species in the genus Thiomicrorhabdus.</title>
        <authorList>
            <person name="Mochizuki J."/>
            <person name="Kojima H."/>
            <person name="Fukui M."/>
        </authorList>
    </citation>
    <scope>NUCLEOTIDE SEQUENCE [LARGE SCALE GENOMIC DNA]</scope>
    <source>
        <strain evidence="3">aks77</strain>
    </source>
</reference>
<dbReference type="SUPFAM" id="SSF52833">
    <property type="entry name" value="Thioredoxin-like"/>
    <property type="match status" value="1"/>
</dbReference>
<dbReference type="EMBL" id="AP021889">
    <property type="protein sequence ID" value="BBP45882.1"/>
    <property type="molecule type" value="Genomic_DNA"/>
</dbReference>
<name>A0A6F8PUQ9_9GAMM</name>
<dbReference type="PROSITE" id="PS51352">
    <property type="entry name" value="THIOREDOXIN_2"/>
    <property type="match status" value="1"/>
</dbReference>
<dbReference type="InterPro" id="IPR036249">
    <property type="entry name" value="Thioredoxin-like_sf"/>
</dbReference>
<dbReference type="Gene3D" id="3.40.30.10">
    <property type="entry name" value="Glutaredoxin"/>
    <property type="match status" value="1"/>
</dbReference>
<dbReference type="RefSeq" id="WP_173271983.1">
    <property type="nucleotide sequence ID" value="NZ_AP021889.1"/>
</dbReference>
<dbReference type="AlphaFoldDB" id="A0A6F8PUQ9"/>
<dbReference type="Pfam" id="PF13462">
    <property type="entry name" value="Thioredoxin_4"/>
    <property type="match status" value="1"/>
</dbReference>
<sequence length="208" mass="23097">MKRNSILAGLVVLVGVFMTAYVLQSSDTTDLVEDSLVRPYSPVIGPADAKVTLVEFIDPACEACRAMYPYVKEILSENPEQIRLVIRYVDFHAQSKQAIEILEAARKQNQFSETLELLLGFQPVWAPHGHEGVDLWEILPRGNLDLSQARVDVQSAEIALRIAQDEQDRLANGVKKTPGFFVNGKPLTIMHPDVLREMIAAELAASTL</sequence>
<evidence type="ECO:0000313" key="3">
    <source>
        <dbReference type="Proteomes" id="UP000501726"/>
    </source>
</evidence>
<dbReference type="InterPro" id="IPR013766">
    <property type="entry name" value="Thioredoxin_domain"/>
</dbReference>
<dbReference type="InterPro" id="IPR012336">
    <property type="entry name" value="Thioredoxin-like_fold"/>
</dbReference>
<evidence type="ECO:0000259" key="1">
    <source>
        <dbReference type="PROSITE" id="PS51352"/>
    </source>
</evidence>
<keyword evidence="3" id="KW-1185">Reference proteome</keyword>
<feature type="domain" description="Thioredoxin" evidence="1">
    <location>
        <begin position="12"/>
        <end position="204"/>
    </location>
</feature>
<evidence type="ECO:0000313" key="2">
    <source>
        <dbReference type="EMBL" id="BBP45882.1"/>
    </source>
</evidence>
<dbReference type="KEGG" id="tse:THMIRHAS_12550"/>
<proteinExistence type="predicted"/>
<dbReference type="Proteomes" id="UP000501726">
    <property type="component" value="Chromosome"/>
</dbReference>
<protein>
    <submittedName>
        <fullName evidence="2">Disulfide bond formation protein D, selenocysteine-containing</fullName>
    </submittedName>
</protein>
<accession>A0A6F8PUQ9</accession>
<gene>
    <name evidence="2" type="ORF">THMIRHAS_12550</name>
</gene>
<organism evidence="2 3">
    <name type="scientific">Thiosulfatimonas sediminis</name>
    <dbReference type="NCBI Taxonomy" id="2675054"/>
    <lineage>
        <taxon>Bacteria</taxon>
        <taxon>Pseudomonadati</taxon>
        <taxon>Pseudomonadota</taxon>
        <taxon>Gammaproteobacteria</taxon>
        <taxon>Thiotrichales</taxon>
        <taxon>Piscirickettsiaceae</taxon>
        <taxon>Thiosulfatimonas</taxon>
    </lineage>
</organism>